<dbReference type="RefSeq" id="WP_327787737.1">
    <property type="nucleotide sequence ID" value="NZ_JARGEQ010000016.1"/>
</dbReference>
<reference evidence="2 3" key="1">
    <citation type="submission" date="2023-03" db="EMBL/GenBank/DDBJ databases">
        <title>YIM 152171 draft genome.</title>
        <authorList>
            <person name="Yang Z."/>
        </authorList>
    </citation>
    <scope>NUCLEOTIDE SEQUENCE [LARGE SCALE GENOMIC DNA]</scope>
    <source>
        <strain evidence="2 3">YIM 152171</strain>
    </source>
</reference>
<sequence length="174" mass="18233">MTRFIGTALVAIALGAGLAAPARAQETPAAPAQSERIGDWTVLCRGADAARRCMMAQELGAAGSQKSSVAWTIRLDGEGRVVGTIRTPQGVLLPAGVSAAVDGGQALRIPYRTCVPAGCVAPFLITDELAAAMKAGKQTRVLFRDVRDRQFDSRFSLQGFTKAFGKLQESAGAR</sequence>
<dbReference type="InterPro" id="IPR038696">
    <property type="entry name" value="IalB_sf"/>
</dbReference>
<dbReference type="EMBL" id="JARGEQ010000016">
    <property type="protein sequence ID" value="MDF1585322.1"/>
    <property type="molecule type" value="Genomic_DNA"/>
</dbReference>
<evidence type="ECO:0000313" key="3">
    <source>
        <dbReference type="Proteomes" id="UP001301140"/>
    </source>
</evidence>
<dbReference type="InterPro" id="IPR010642">
    <property type="entry name" value="Invasion_prot_B"/>
</dbReference>
<evidence type="ECO:0000313" key="2">
    <source>
        <dbReference type="EMBL" id="MDF1585322.1"/>
    </source>
</evidence>
<keyword evidence="3" id="KW-1185">Reference proteome</keyword>
<dbReference type="Gene3D" id="2.60.40.1880">
    <property type="entry name" value="Invasion associated locus B (IalB) protein"/>
    <property type="match status" value="1"/>
</dbReference>
<comment type="caution">
    <text evidence="2">The sequence shown here is derived from an EMBL/GenBank/DDBJ whole genome shotgun (WGS) entry which is preliminary data.</text>
</comment>
<feature type="signal peptide" evidence="1">
    <location>
        <begin position="1"/>
        <end position="24"/>
    </location>
</feature>
<accession>A0AAP3UXP2</accession>
<feature type="chain" id="PRO_5042852458" evidence="1">
    <location>
        <begin position="25"/>
        <end position="174"/>
    </location>
</feature>
<dbReference type="Proteomes" id="UP001301140">
    <property type="component" value="Unassembled WGS sequence"/>
</dbReference>
<proteinExistence type="predicted"/>
<name>A0AAP3UXP2_9PROT</name>
<dbReference type="Pfam" id="PF06776">
    <property type="entry name" value="IalB"/>
    <property type="match status" value="1"/>
</dbReference>
<organism evidence="2 3">
    <name type="scientific">Marinimicrococcus flavescens</name>
    <dbReference type="NCBI Taxonomy" id="3031815"/>
    <lineage>
        <taxon>Bacteria</taxon>
        <taxon>Pseudomonadati</taxon>
        <taxon>Pseudomonadota</taxon>
        <taxon>Alphaproteobacteria</taxon>
        <taxon>Geminicoccales</taxon>
        <taxon>Geminicoccaceae</taxon>
        <taxon>Marinimicrococcus</taxon>
    </lineage>
</organism>
<evidence type="ECO:0000256" key="1">
    <source>
        <dbReference type="SAM" id="SignalP"/>
    </source>
</evidence>
<protein>
    <submittedName>
        <fullName evidence="2">Invasion associated locus B family protein</fullName>
    </submittedName>
</protein>
<dbReference type="AlphaFoldDB" id="A0AAP3UXP2"/>
<gene>
    <name evidence="2" type="ORF">PZ740_02865</name>
</gene>
<keyword evidence="1" id="KW-0732">Signal</keyword>